<feature type="domain" description="F-box" evidence="1">
    <location>
        <begin position="4"/>
        <end position="53"/>
    </location>
</feature>
<dbReference type="HOGENOM" id="CLU_028840_1_0_1"/>
<dbReference type="InParanoid" id="E3NEE7"/>
<sequence>MEPIFPLFRLPDNAIVQVLQNMNPNQLFLISLASSKSKNLVTSLGIRASYFEISIYREICVYVRIGRFPLNLFLNANLNDQNAALPADITLPVDAFLSLERKRIQSPIPFNISGWMNHIRTVFCYTNPLIIGFYQDCERFEVQSLKDAIGIVDVLYVTSEVTNVYSKEVLKVFNASNKLFLERNPFDDTCEIQQIFMQNYKRIGFHGVYSLDDMLSVNSEVIKFWRPTTHKQFNQFLKHWLRVSNPRLQDMFLSIDNTNSVSREVLLKRIQYMDVAKKVKQDIYQKHSIVSDCMVQIRRKDGTAAVIVTESLQNIRFVRFIVLH</sequence>
<evidence type="ECO:0000313" key="3">
    <source>
        <dbReference type="Proteomes" id="UP000008281"/>
    </source>
</evidence>
<dbReference type="KEGG" id="crq:GCK72_008541"/>
<reference evidence="2" key="1">
    <citation type="submission" date="2007-07" db="EMBL/GenBank/DDBJ databases">
        <title>PCAP assembly of the Caenorhabditis remanei genome.</title>
        <authorList>
            <consortium name="The Caenorhabditis remanei Sequencing Consortium"/>
            <person name="Wilson R.K."/>
        </authorList>
    </citation>
    <scope>NUCLEOTIDE SEQUENCE [LARGE SCALE GENOMIC DNA]</scope>
    <source>
        <strain evidence="2">PB4641</strain>
    </source>
</reference>
<dbReference type="PANTHER" id="PTHR22899">
    <property type="entry name" value="CYCLIN-RELATED F-BOX FAMILY"/>
    <property type="match status" value="1"/>
</dbReference>
<gene>
    <name evidence="2" type="ORF">CRE_06120</name>
</gene>
<dbReference type="OrthoDB" id="1107553at2759"/>
<dbReference type="AlphaFoldDB" id="E3NEE7"/>
<dbReference type="EMBL" id="DS268620">
    <property type="protein sequence ID" value="EFO94604.1"/>
    <property type="molecule type" value="Genomic_DNA"/>
</dbReference>
<dbReference type="PANTHER" id="PTHR22899:SF0">
    <property type="entry name" value="F-BOX ASSOCIATED DOMAIN-CONTAINING PROTEIN-RELATED"/>
    <property type="match status" value="1"/>
</dbReference>
<evidence type="ECO:0000259" key="1">
    <source>
        <dbReference type="PROSITE" id="PS50181"/>
    </source>
</evidence>
<keyword evidence="3" id="KW-1185">Reference proteome</keyword>
<dbReference type="Proteomes" id="UP000008281">
    <property type="component" value="Unassembled WGS sequence"/>
</dbReference>
<dbReference type="RefSeq" id="XP_003093254.2">
    <property type="nucleotide sequence ID" value="XM_003093206.2"/>
</dbReference>
<name>E3NEE7_CAERE</name>
<dbReference type="PROSITE" id="PS50181">
    <property type="entry name" value="FBOX"/>
    <property type="match status" value="1"/>
</dbReference>
<dbReference type="InterPro" id="IPR053222">
    <property type="entry name" value="Zygotic_Embryogenesis-Asso"/>
</dbReference>
<dbReference type="Pfam" id="PF00646">
    <property type="entry name" value="F-box"/>
    <property type="match status" value="1"/>
</dbReference>
<dbReference type="InterPro" id="IPR001810">
    <property type="entry name" value="F-box_dom"/>
</dbReference>
<dbReference type="GeneID" id="9810582"/>
<protein>
    <recommendedName>
        <fullName evidence="1">F-box domain-containing protein</fullName>
    </recommendedName>
</protein>
<dbReference type="InterPro" id="IPR012885">
    <property type="entry name" value="F-box_Sdz-33"/>
</dbReference>
<dbReference type="CTD" id="9810582"/>
<accession>E3NEE7</accession>
<proteinExistence type="predicted"/>
<evidence type="ECO:0000313" key="2">
    <source>
        <dbReference type="EMBL" id="EFO94604.1"/>
    </source>
</evidence>
<dbReference type="Pfam" id="PF07735">
    <property type="entry name" value="FBA_2"/>
    <property type="match status" value="1"/>
</dbReference>
<organism evidence="3">
    <name type="scientific">Caenorhabditis remanei</name>
    <name type="common">Caenorhabditis vulgaris</name>
    <dbReference type="NCBI Taxonomy" id="31234"/>
    <lineage>
        <taxon>Eukaryota</taxon>
        <taxon>Metazoa</taxon>
        <taxon>Ecdysozoa</taxon>
        <taxon>Nematoda</taxon>
        <taxon>Chromadorea</taxon>
        <taxon>Rhabditida</taxon>
        <taxon>Rhabditina</taxon>
        <taxon>Rhabditomorpha</taxon>
        <taxon>Rhabditoidea</taxon>
        <taxon>Rhabditidae</taxon>
        <taxon>Peloderinae</taxon>
        <taxon>Caenorhabditis</taxon>
    </lineage>
</organism>